<evidence type="ECO:0000256" key="1">
    <source>
        <dbReference type="ARBA" id="ARBA00000085"/>
    </source>
</evidence>
<dbReference type="InterPro" id="IPR003594">
    <property type="entry name" value="HATPase_dom"/>
</dbReference>
<dbReference type="Pfam" id="PF08376">
    <property type="entry name" value="NIT"/>
    <property type="match status" value="1"/>
</dbReference>
<protein>
    <recommendedName>
        <fullName evidence="2">histidine kinase</fullName>
        <ecNumber evidence="2">2.7.13.3</ecNumber>
    </recommendedName>
</protein>
<accession>A0ABN1Q812</accession>
<evidence type="ECO:0000256" key="2">
    <source>
        <dbReference type="ARBA" id="ARBA00012438"/>
    </source>
</evidence>
<gene>
    <name evidence="8" type="ORF">GCM10009550_07130</name>
</gene>
<comment type="caution">
    <text evidence="8">The sequence shown here is derived from an EMBL/GenBank/DDBJ whole genome shotgun (WGS) entry which is preliminary data.</text>
</comment>
<reference evidence="8 9" key="1">
    <citation type="journal article" date="2019" name="Int. J. Syst. Evol. Microbiol.">
        <title>The Global Catalogue of Microorganisms (GCM) 10K type strain sequencing project: providing services to taxonomists for standard genome sequencing and annotation.</title>
        <authorList>
            <consortium name="The Broad Institute Genomics Platform"/>
            <consortium name="The Broad Institute Genome Sequencing Center for Infectious Disease"/>
            <person name="Wu L."/>
            <person name="Ma J."/>
        </authorList>
    </citation>
    <scope>NUCLEOTIDE SEQUENCE [LARGE SCALE GENOMIC DNA]</scope>
    <source>
        <strain evidence="8 9">JCM 10696</strain>
    </source>
</reference>
<keyword evidence="4" id="KW-0808">Transferase</keyword>
<sequence length="831" mass="90164">MFKRRRSPVPRGGRPILRRIAALLVIPLLSLTALWGYAATTTMDAALKKFNFSDNYDLLGIPANELMYVLGLERSTAAMVVAGNGPAAAAAQQGLTKLMGATDQKVASFMATLKDPSAIDGLNDKARAKLPSTRKALEGLGEIRAKVVPGGRTSAIEVINDYSALIEELFRMCTSFTSVNDLEVARETSALIYMGWSRDLMLREAALLNTLPKNARIDSARRTAFADWAGTRNRFFALGLSEVSGNIAEILNGFAQSPEYRKYVQLEQNFLTAKTVPNIQEWRTLNDRLAGVWMQQVMASSDILKKERVEPVGQRIVTEFALVAGLGLLAVIASLILLARFARNISEELKSLRGAAQNLAQERLPRVVARLRRGEDVDPGAEAPPIETGKTREINEVAEAFGAVQHTAVDVAVAESHLRKSVGQVFVNLSWRSQALLQRQLQLLDTMERSASSPEELENLFKLDHLTTRMRRHAEGLVILSGAPTVRAWDHPVEMEDVVRAALGEVEDYTRVEVSATSGVAIEGEVVADVIHLLAELIENATMFSPPTTEVLVRAEAVANGVAVEIVDRGIGIYPEQLALLNRNLSQPPEFDLADSDRLGLFVVARLAAQHGIKVTLQPSVYGGITAVVLMPETLTARADGGSRGQRGQRVVQAGAGDRAETRAVAAGAHRGPVPPPPTASSTGTGTVVPEPPATTTSGRYTPSVPSLPPSVPPMVSEQSSPFTGYDIPPAVPETPQELFPPEQRGPEQSSGGGRGRLPRRNRQQHLAPQLRKQSAPGTDGSYDNDEDGFVEPDPEFSRDLMSSLQSGWLQGRSPEDETTEFDSYDERERP</sequence>
<dbReference type="Gene3D" id="3.30.565.10">
    <property type="entry name" value="Histidine kinase-like ATPase, C-terminal domain"/>
    <property type="match status" value="1"/>
</dbReference>
<dbReference type="EMBL" id="BAAAHH010000002">
    <property type="protein sequence ID" value="GAA0938964.1"/>
    <property type="molecule type" value="Genomic_DNA"/>
</dbReference>
<dbReference type="InterPro" id="IPR013587">
    <property type="entry name" value="Nitrate/nitrite_sensing"/>
</dbReference>
<organism evidence="8 9">
    <name type="scientific">Actinocorallia libanotica</name>
    <dbReference type="NCBI Taxonomy" id="46162"/>
    <lineage>
        <taxon>Bacteria</taxon>
        <taxon>Bacillati</taxon>
        <taxon>Actinomycetota</taxon>
        <taxon>Actinomycetes</taxon>
        <taxon>Streptosporangiales</taxon>
        <taxon>Thermomonosporaceae</taxon>
        <taxon>Actinocorallia</taxon>
    </lineage>
</organism>
<evidence type="ECO:0000256" key="5">
    <source>
        <dbReference type="ARBA" id="ARBA00022777"/>
    </source>
</evidence>
<evidence type="ECO:0000256" key="4">
    <source>
        <dbReference type="ARBA" id="ARBA00022679"/>
    </source>
</evidence>
<keyword evidence="5" id="KW-0418">Kinase</keyword>
<evidence type="ECO:0000313" key="8">
    <source>
        <dbReference type="EMBL" id="GAA0938964.1"/>
    </source>
</evidence>
<dbReference type="SMART" id="SM00387">
    <property type="entry name" value="HATPase_c"/>
    <property type="match status" value="1"/>
</dbReference>
<feature type="region of interest" description="Disordered" evidence="6">
    <location>
        <begin position="638"/>
        <end position="831"/>
    </location>
</feature>
<feature type="domain" description="Histidine kinase/HSP90-like ATPase" evidence="7">
    <location>
        <begin position="525"/>
        <end position="635"/>
    </location>
</feature>
<dbReference type="InterPro" id="IPR050428">
    <property type="entry name" value="TCS_sensor_his_kinase"/>
</dbReference>
<dbReference type="PANTHER" id="PTHR45436:SF5">
    <property type="entry name" value="SENSOR HISTIDINE KINASE TRCS"/>
    <property type="match status" value="1"/>
</dbReference>
<keyword evidence="3" id="KW-0597">Phosphoprotein</keyword>
<evidence type="ECO:0000256" key="3">
    <source>
        <dbReference type="ARBA" id="ARBA00022553"/>
    </source>
</evidence>
<evidence type="ECO:0000259" key="7">
    <source>
        <dbReference type="SMART" id="SM00387"/>
    </source>
</evidence>
<evidence type="ECO:0000313" key="9">
    <source>
        <dbReference type="Proteomes" id="UP001500665"/>
    </source>
</evidence>
<dbReference type="Proteomes" id="UP001500665">
    <property type="component" value="Unassembled WGS sequence"/>
</dbReference>
<dbReference type="PANTHER" id="PTHR45436">
    <property type="entry name" value="SENSOR HISTIDINE KINASE YKOH"/>
    <property type="match status" value="1"/>
</dbReference>
<dbReference type="EC" id="2.7.13.3" evidence="2"/>
<feature type="compositionally biased region" description="Low complexity" evidence="6">
    <location>
        <begin position="646"/>
        <end position="657"/>
    </location>
</feature>
<dbReference type="Pfam" id="PF02518">
    <property type="entry name" value="HATPase_c"/>
    <property type="match status" value="1"/>
</dbReference>
<dbReference type="SUPFAM" id="SSF55874">
    <property type="entry name" value="ATPase domain of HSP90 chaperone/DNA topoisomerase II/histidine kinase"/>
    <property type="match status" value="1"/>
</dbReference>
<proteinExistence type="predicted"/>
<keyword evidence="9" id="KW-1185">Reference proteome</keyword>
<dbReference type="RefSeq" id="WP_344236628.1">
    <property type="nucleotide sequence ID" value="NZ_BAAAHH010000002.1"/>
</dbReference>
<comment type="catalytic activity">
    <reaction evidence="1">
        <text>ATP + protein L-histidine = ADP + protein N-phospho-L-histidine.</text>
        <dbReference type="EC" id="2.7.13.3"/>
    </reaction>
</comment>
<feature type="compositionally biased region" description="Acidic residues" evidence="6">
    <location>
        <begin position="783"/>
        <end position="795"/>
    </location>
</feature>
<evidence type="ECO:0000256" key="6">
    <source>
        <dbReference type="SAM" id="MobiDB-lite"/>
    </source>
</evidence>
<dbReference type="InterPro" id="IPR036890">
    <property type="entry name" value="HATPase_C_sf"/>
</dbReference>
<feature type="compositionally biased region" description="Low complexity" evidence="6">
    <location>
        <begin position="680"/>
        <end position="689"/>
    </location>
</feature>
<name>A0ABN1Q812_9ACTN</name>